<name>A0A9P9YWP2_9MUSC</name>
<dbReference type="Proteomes" id="UP001059596">
    <property type="component" value="Chromosome 3R"/>
</dbReference>
<evidence type="ECO:0000313" key="2">
    <source>
        <dbReference type="Proteomes" id="UP001059596"/>
    </source>
</evidence>
<proteinExistence type="predicted"/>
<dbReference type="EMBL" id="JAMKOV010000001">
    <property type="protein sequence ID" value="KAI8044168.1"/>
    <property type="molecule type" value="Genomic_DNA"/>
</dbReference>
<evidence type="ECO:0000313" key="1">
    <source>
        <dbReference type="EMBL" id="KAI8044168.1"/>
    </source>
</evidence>
<reference evidence="1" key="1">
    <citation type="journal article" date="2023" name="Genome Biol. Evol.">
        <title>Long-read-based Genome Assembly of Drosophila gunungcola Reveals Fewer Chemosensory Genes in Flower-breeding Species.</title>
        <authorList>
            <person name="Negi A."/>
            <person name="Liao B.Y."/>
            <person name="Yeh S.D."/>
        </authorList>
    </citation>
    <scope>NUCLEOTIDE SEQUENCE</scope>
    <source>
        <strain evidence="1">Sukarami</strain>
    </source>
</reference>
<feature type="non-terminal residue" evidence="1">
    <location>
        <position position="1"/>
    </location>
</feature>
<keyword evidence="2" id="KW-1185">Reference proteome</keyword>
<accession>A0A9P9YWP2</accession>
<organism evidence="1 2">
    <name type="scientific">Drosophila gunungcola</name>
    <name type="common">fruit fly</name>
    <dbReference type="NCBI Taxonomy" id="103775"/>
    <lineage>
        <taxon>Eukaryota</taxon>
        <taxon>Metazoa</taxon>
        <taxon>Ecdysozoa</taxon>
        <taxon>Arthropoda</taxon>
        <taxon>Hexapoda</taxon>
        <taxon>Insecta</taxon>
        <taxon>Pterygota</taxon>
        <taxon>Neoptera</taxon>
        <taxon>Endopterygota</taxon>
        <taxon>Diptera</taxon>
        <taxon>Brachycera</taxon>
        <taxon>Muscomorpha</taxon>
        <taxon>Ephydroidea</taxon>
        <taxon>Drosophilidae</taxon>
        <taxon>Drosophila</taxon>
        <taxon>Sophophora</taxon>
    </lineage>
</organism>
<dbReference type="AlphaFoldDB" id="A0A9P9YWP2"/>
<sequence>GSYSFSSQLTLELFGAWEQKAATVEAAALHSSSFEACGKLFRTNQTEETATATTGRRQATTAFWCHFAANAK</sequence>
<comment type="caution">
    <text evidence="1">The sequence shown here is derived from an EMBL/GenBank/DDBJ whole genome shotgun (WGS) entry which is preliminary data.</text>
</comment>
<protein>
    <submittedName>
        <fullName evidence="1">Uncharacterized protein</fullName>
    </submittedName>
</protein>
<gene>
    <name evidence="1" type="ORF">M5D96_000319</name>
</gene>